<dbReference type="Pfam" id="PF07734">
    <property type="entry name" value="FBA_1"/>
    <property type="match status" value="1"/>
</dbReference>
<dbReference type="InterPro" id="IPR001810">
    <property type="entry name" value="F-box_dom"/>
</dbReference>
<sequence length="278" mass="32583">MLVEPYHLVGTYIHDDITFSILSKLPIKSLKRFRCICKSWSLLFENPFFMNMVRNNILYDDPSYHHNVSLMLLRGCPDKDIFMGVLYSFSGEKFENNLGGLNDFICVKCYLRHKYEHDVRFALWNPTTDEFKVIPHSLNRFQPFGANGSHDVINFHSSSHVCGFGYDSRTDDYKMINYVMFLAPPSYQCIGYKPLGDTPEPFWKIYSLRSNPWRKLDVVMPITQFYSTKDKVYMNGMCHWWGIIMHSDSEFESKLVSFDLNKDVFFTTPIPSDKDNPC</sequence>
<reference evidence="3 5" key="2">
    <citation type="journal article" date="2014" name="BMC Genomics">
        <title>An improved genome release (version Mt4.0) for the model legume Medicago truncatula.</title>
        <authorList>
            <person name="Tang H."/>
            <person name="Krishnakumar V."/>
            <person name="Bidwell S."/>
            <person name="Rosen B."/>
            <person name="Chan A."/>
            <person name="Zhou S."/>
            <person name="Gentzbittel L."/>
            <person name="Childs K.L."/>
            <person name="Yandell M."/>
            <person name="Gundlach H."/>
            <person name="Mayer K.F."/>
            <person name="Schwartz D.C."/>
            <person name="Town C.D."/>
        </authorList>
    </citation>
    <scope>GENOME REANNOTATION</scope>
    <source>
        <strain evidence="4 5">cv. Jemalong A17</strain>
    </source>
</reference>
<dbReference type="STRING" id="3880.G7K4D0"/>
<dbReference type="InterPro" id="IPR017451">
    <property type="entry name" value="F-box-assoc_interact_dom"/>
</dbReference>
<evidence type="ECO:0000259" key="2">
    <source>
        <dbReference type="Pfam" id="PF07734"/>
    </source>
</evidence>
<evidence type="ECO:0000313" key="4">
    <source>
        <dbReference type="EnsemblPlants" id="AET00646"/>
    </source>
</evidence>
<protein>
    <submittedName>
        <fullName evidence="3">F-box protein interaction domain protein</fullName>
    </submittedName>
</protein>
<dbReference type="Proteomes" id="UP000002051">
    <property type="component" value="Chromosome 5"/>
</dbReference>
<dbReference type="SUPFAM" id="SSF81383">
    <property type="entry name" value="F-box domain"/>
    <property type="match status" value="1"/>
</dbReference>
<dbReference type="InterPro" id="IPR050796">
    <property type="entry name" value="SCF_F-box_component"/>
</dbReference>
<dbReference type="PANTHER" id="PTHR31672:SF13">
    <property type="entry name" value="F-BOX PROTEIN CPR30-LIKE"/>
    <property type="match status" value="1"/>
</dbReference>
<dbReference type="EMBL" id="CM001221">
    <property type="protein sequence ID" value="AET00646.1"/>
    <property type="molecule type" value="Genomic_DNA"/>
</dbReference>
<dbReference type="NCBIfam" id="TIGR01640">
    <property type="entry name" value="F_box_assoc_1"/>
    <property type="match status" value="1"/>
</dbReference>
<reference evidence="4" key="3">
    <citation type="submission" date="2015-04" db="UniProtKB">
        <authorList>
            <consortium name="EnsemblPlants"/>
        </authorList>
    </citation>
    <scope>IDENTIFICATION</scope>
    <source>
        <strain evidence="4">cv. Jemalong A17</strain>
    </source>
</reference>
<reference evidence="3 5" key="1">
    <citation type="journal article" date="2011" name="Nature">
        <title>The Medicago genome provides insight into the evolution of rhizobial symbioses.</title>
        <authorList>
            <person name="Young N.D."/>
            <person name="Debelle F."/>
            <person name="Oldroyd G.E."/>
            <person name="Geurts R."/>
            <person name="Cannon S.B."/>
            <person name="Udvardi M.K."/>
            <person name="Benedito V.A."/>
            <person name="Mayer K.F."/>
            <person name="Gouzy J."/>
            <person name="Schoof H."/>
            <person name="Van de Peer Y."/>
            <person name="Proost S."/>
            <person name="Cook D.R."/>
            <person name="Meyers B.C."/>
            <person name="Spannagl M."/>
            <person name="Cheung F."/>
            <person name="De Mita S."/>
            <person name="Krishnakumar V."/>
            <person name="Gundlach H."/>
            <person name="Zhou S."/>
            <person name="Mudge J."/>
            <person name="Bharti A.K."/>
            <person name="Murray J.D."/>
            <person name="Naoumkina M.A."/>
            <person name="Rosen B."/>
            <person name="Silverstein K.A."/>
            <person name="Tang H."/>
            <person name="Rombauts S."/>
            <person name="Zhao P.X."/>
            <person name="Zhou P."/>
            <person name="Barbe V."/>
            <person name="Bardou P."/>
            <person name="Bechner M."/>
            <person name="Bellec A."/>
            <person name="Berger A."/>
            <person name="Berges H."/>
            <person name="Bidwell S."/>
            <person name="Bisseling T."/>
            <person name="Choisne N."/>
            <person name="Couloux A."/>
            <person name="Denny R."/>
            <person name="Deshpande S."/>
            <person name="Dai X."/>
            <person name="Doyle J.J."/>
            <person name="Dudez A.M."/>
            <person name="Farmer A.D."/>
            <person name="Fouteau S."/>
            <person name="Franken C."/>
            <person name="Gibelin C."/>
            <person name="Gish J."/>
            <person name="Goldstein S."/>
            <person name="Gonzalez A.J."/>
            <person name="Green P.J."/>
            <person name="Hallab A."/>
            <person name="Hartog M."/>
            <person name="Hua A."/>
            <person name="Humphray S.J."/>
            <person name="Jeong D.H."/>
            <person name="Jing Y."/>
            <person name="Jocker A."/>
            <person name="Kenton S.M."/>
            <person name="Kim D.J."/>
            <person name="Klee K."/>
            <person name="Lai H."/>
            <person name="Lang C."/>
            <person name="Lin S."/>
            <person name="Macmil S.L."/>
            <person name="Magdelenat G."/>
            <person name="Matthews L."/>
            <person name="McCorrison J."/>
            <person name="Monaghan E.L."/>
            <person name="Mun J.H."/>
            <person name="Najar F.Z."/>
            <person name="Nicholson C."/>
            <person name="Noirot C."/>
            <person name="O'Bleness M."/>
            <person name="Paule C.R."/>
            <person name="Poulain J."/>
            <person name="Prion F."/>
            <person name="Qin B."/>
            <person name="Qu C."/>
            <person name="Retzel E.F."/>
            <person name="Riddle C."/>
            <person name="Sallet E."/>
            <person name="Samain S."/>
            <person name="Samson N."/>
            <person name="Sanders I."/>
            <person name="Saurat O."/>
            <person name="Scarpelli C."/>
            <person name="Schiex T."/>
            <person name="Segurens B."/>
            <person name="Severin A.J."/>
            <person name="Sherrier D.J."/>
            <person name="Shi R."/>
            <person name="Sims S."/>
            <person name="Singer S.R."/>
            <person name="Sinharoy S."/>
            <person name="Sterck L."/>
            <person name="Viollet A."/>
            <person name="Wang B.B."/>
            <person name="Wang K."/>
            <person name="Wang M."/>
            <person name="Wang X."/>
            <person name="Warfsmann J."/>
            <person name="Weissenbach J."/>
            <person name="White D.D."/>
            <person name="White J.D."/>
            <person name="Wiley G.B."/>
            <person name="Wincker P."/>
            <person name="Xing Y."/>
            <person name="Yang L."/>
            <person name="Yao Z."/>
            <person name="Ying F."/>
            <person name="Zhai J."/>
            <person name="Zhou L."/>
            <person name="Zuber A."/>
            <person name="Denarie J."/>
            <person name="Dixon R.A."/>
            <person name="May G.D."/>
            <person name="Schwartz D.C."/>
            <person name="Rogers J."/>
            <person name="Quetier F."/>
            <person name="Town C.D."/>
            <person name="Roe B.A."/>
        </authorList>
    </citation>
    <scope>NUCLEOTIDE SEQUENCE [LARGE SCALE GENOMIC DNA]</scope>
    <source>
        <strain evidence="3">A17</strain>
        <strain evidence="4 5">cv. Jemalong A17</strain>
    </source>
</reference>
<organism evidence="3 5">
    <name type="scientific">Medicago truncatula</name>
    <name type="common">Barrel medic</name>
    <name type="synonym">Medicago tribuloides</name>
    <dbReference type="NCBI Taxonomy" id="3880"/>
    <lineage>
        <taxon>Eukaryota</taxon>
        <taxon>Viridiplantae</taxon>
        <taxon>Streptophyta</taxon>
        <taxon>Embryophyta</taxon>
        <taxon>Tracheophyta</taxon>
        <taxon>Spermatophyta</taxon>
        <taxon>Magnoliopsida</taxon>
        <taxon>eudicotyledons</taxon>
        <taxon>Gunneridae</taxon>
        <taxon>Pentapetalae</taxon>
        <taxon>rosids</taxon>
        <taxon>fabids</taxon>
        <taxon>Fabales</taxon>
        <taxon>Fabaceae</taxon>
        <taxon>Papilionoideae</taxon>
        <taxon>50 kb inversion clade</taxon>
        <taxon>NPAAA clade</taxon>
        <taxon>Hologalegina</taxon>
        <taxon>IRL clade</taxon>
        <taxon>Trifolieae</taxon>
        <taxon>Medicago</taxon>
    </lineage>
</organism>
<dbReference type="AlphaFoldDB" id="G7K4D0"/>
<dbReference type="InterPro" id="IPR036047">
    <property type="entry name" value="F-box-like_dom_sf"/>
</dbReference>
<dbReference type="CDD" id="cd22157">
    <property type="entry name" value="F-box_AtFBW1-like"/>
    <property type="match status" value="1"/>
</dbReference>
<evidence type="ECO:0000313" key="5">
    <source>
        <dbReference type="Proteomes" id="UP000002051"/>
    </source>
</evidence>
<accession>G7K4D0</accession>
<keyword evidence="5" id="KW-1185">Reference proteome</keyword>
<dbReference type="InterPro" id="IPR006527">
    <property type="entry name" value="F-box-assoc_dom_typ1"/>
</dbReference>
<dbReference type="PaxDb" id="3880-AET00646"/>
<name>G7K4D0_MEDTR</name>
<dbReference type="Pfam" id="PF00646">
    <property type="entry name" value="F-box"/>
    <property type="match status" value="1"/>
</dbReference>
<feature type="domain" description="F-box" evidence="1">
    <location>
        <begin position="15"/>
        <end position="47"/>
    </location>
</feature>
<gene>
    <name evidence="3" type="ordered locus">MTR_5g094350</name>
</gene>
<evidence type="ECO:0000313" key="3">
    <source>
        <dbReference type="EMBL" id="AET00646.1"/>
    </source>
</evidence>
<feature type="domain" description="F-box associated beta-propeller type 1" evidence="2">
    <location>
        <begin position="118"/>
        <end position="274"/>
    </location>
</feature>
<dbReference type="PANTHER" id="PTHR31672">
    <property type="entry name" value="BNACNNG10540D PROTEIN"/>
    <property type="match status" value="1"/>
</dbReference>
<dbReference type="HOGENOM" id="CLU_027176_5_2_1"/>
<dbReference type="EnsemblPlants" id="AET00646">
    <property type="protein sequence ID" value="AET00646"/>
    <property type="gene ID" value="MTR_5g094350"/>
</dbReference>
<proteinExistence type="predicted"/>
<evidence type="ECO:0000259" key="1">
    <source>
        <dbReference type="Pfam" id="PF00646"/>
    </source>
</evidence>